<feature type="chain" id="PRO_5025431894" description="AA1-like domain-containing protein" evidence="1">
    <location>
        <begin position="18"/>
        <end position="149"/>
    </location>
</feature>
<accession>A0A6A5YTK6</accession>
<organism evidence="2 3">
    <name type="scientific">Lophiotrema nucula</name>
    <dbReference type="NCBI Taxonomy" id="690887"/>
    <lineage>
        <taxon>Eukaryota</taxon>
        <taxon>Fungi</taxon>
        <taxon>Dikarya</taxon>
        <taxon>Ascomycota</taxon>
        <taxon>Pezizomycotina</taxon>
        <taxon>Dothideomycetes</taxon>
        <taxon>Pleosporomycetidae</taxon>
        <taxon>Pleosporales</taxon>
        <taxon>Lophiotremataceae</taxon>
        <taxon>Lophiotrema</taxon>
    </lineage>
</organism>
<name>A0A6A5YTK6_9PLEO</name>
<dbReference type="EMBL" id="ML977338">
    <property type="protein sequence ID" value="KAF2110475.1"/>
    <property type="molecule type" value="Genomic_DNA"/>
</dbReference>
<evidence type="ECO:0000256" key="1">
    <source>
        <dbReference type="SAM" id="SignalP"/>
    </source>
</evidence>
<evidence type="ECO:0008006" key="4">
    <source>
        <dbReference type="Google" id="ProtNLM"/>
    </source>
</evidence>
<reference evidence="2" key="1">
    <citation type="journal article" date="2020" name="Stud. Mycol.">
        <title>101 Dothideomycetes genomes: a test case for predicting lifestyles and emergence of pathogens.</title>
        <authorList>
            <person name="Haridas S."/>
            <person name="Albert R."/>
            <person name="Binder M."/>
            <person name="Bloem J."/>
            <person name="Labutti K."/>
            <person name="Salamov A."/>
            <person name="Andreopoulos B."/>
            <person name="Baker S."/>
            <person name="Barry K."/>
            <person name="Bills G."/>
            <person name="Bluhm B."/>
            <person name="Cannon C."/>
            <person name="Castanera R."/>
            <person name="Culley D."/>
            <person name="Daum C."/>
            <person name="Ezra D."/>
            <person name="Gonzalez J."/>
            <person name="Henrissat B."/>
            <person name="Kuo A."/>
            <person name="Liang C."/>
            <person name="Lipzen A."/>
            <person name="Lutzoni F."/>
            <person name="Magnuson J."/>
            <person name="Mondo S."/>
            <person name="Nolan M."/>
            <person name="Ohm R."/>
            <person name="Pangilinan J."/>
            <person name="Park H.-J."/>
            <person name="Ramirez L."/>
            <person name="Alfaro M."/>
            <person name="Sun H."/>
            <person name="Tritt A."/>
            <person name="Yoshinaga Y."/>
            <person name="Zwiers L.-H."/>
            <person name="Turgeon B."/>
            <person name="Goodwin S."/>
            <person name="Spatafora J."/>
            <person name="Crous P."/>
            <person name="Grigoriev I."/>
        </authorList>
    </citation>
    <scope>NUCLEOTIDE SEQUENCE</scope>
    <source>
        <strain evidence="2">CBS 627.86</strain>
    </source>
</reference>
<evidence type="ECO:0000313" key="3">
    <source>
        <dbReference type="Proteomes" id="UP000799770"/>
    </source>
</evidence>
<dbReference type="OrthoDB" id="3795775at2759"/>
<dbReference type="AlphaFoldDB" id="A0A6A5YTK6"/>
<keyword evidence="3" id="KW-1185">Reference proteome</keyword>
<sequence>MQYSTLLSTLLFPLALAAPTQQKRADLTFTVTDFASTIASSTSSLSFTFADTRPKYTLSTTCTLSAPTPDGIYLDIPTPCANSEVGFKYTPGGGDLIVQRKWSSGEMYMTSFAQQGTWWTEGVNVTDTVDGKVYARSEPWLFKETSRAG</sequence>
<dbReference type="Proteomes" id="UP000799770">
    <property type="component" value="Unassembled WGS sequence"/>
</dbReference>
<gene>
    <name evidence="2" type="ORF">BDV96DRAFT_651111</name>
</gene>
<proteinExistence type="predicted"/>
<protein>
    <recommendedName>
        <fullName evidence="4">AA1-like domain-containing protein</fullName>
    </recommendedName>
</protein>
<feature type="signal peptide" evidence="1">
    <location>
        <begin position="1"/>
        <end position="17"/>
    </location>
</feature>
<keyword evidence="1" id="KW-0732">Signal</keyword>
<evidence type="ECO:0000313" key="2">
    <source>
        <dbReference type="EMBL" id="KAF2110475.1"/>
    </source>
</evidence>